<evidence type="ECO:0000256" key="10">
    <source>
        <dbReference type="ARBA" id="ARBA00022989"/>
    </source>
</evidence>
<keyword evidence="5" id="KW-0479">Metal-binding</keyword>
<dbReference type="Gene3D" id="3.40.50.1000">
    <property type="entry name" value="HAD superfamily/HAD-like"/>
    <property type="match status" value="1"/>
</dbReference>
<dbReference type="Gene3D" id="2.70.150.10">
    <property type="entry name" value="Calcium-transporting ATPase, cytoplasmic transduction domain A"/>
    <property type="match status" value="1"/>
</dbReference>
<dbReference type="OMA" id="YIAAMIT"/>
<feature type="transmembrane region" description="Helical" evidence="14">
    <location>
        <begin position="39"/>
        <end position="60"/>
    </location>
</feature>
<organism evidence="16 17">
    <name type="scientific">Paramecium tetraurelia</name>
    <dbReference type="NCBI Taxonomy" id="5888"/>
    <lineage>
        <taxon>Eukaryota</taxon>
        <taxon>Sar</taxon>
        <taxon>Alveolata</taxon>
        <taxon>Ciliophora</taxon>
        <taxon>Intramacronucleata</taxon>
        <taxon>Oligohymenophorea</taxon>
        <taxon>Peniculida</taxon>
        <taxon>Parameciidae</taxon>
        <taxon>Paramecium</taxon>
    </lineage>
</organism>
<dbReference type="InterPro" id="IPR006544">
    <property type="entry name" value="P-type_TPase_V"/>
</dbReference>
<dbReference type="SUPFAM" id="SSF81653">
    <property type="entry name" value="Calcium ATPase, transduction domain A"/>
    <property type="match status" value="1"/>
</dbReference>
<dbReference type="Gene3D" id="3.40.1110.10">
    <property type="entry name" value="Calcium-transporting ATPase, cytoplasmic domain N"/>
    <property type="match status" value="1"/>
</dbReference>
<feature type="transmembrane region" description="Helical" evidence="14">
    <location>
        <begin position="1118"/>
        <end position="1139"/>
    </location>
</feature>
<evidence type="ECO:0000256" key="8">
    <source>
        <dbReference type="ARBA" id="ARBA00022842"/>
    </source>
</evidence>
<dbReference type="SFLD" id="SFLDS00003">
    <property type="entry name" value="Haloacid_Dehalogenase"/>
    <property type="match status" value="1"/>
</dbReference>
<dbReference type="RefSeq" id="XP_001430057.1">
    <property type="nucleotide sequence ID" value="XM_001430020.1"/>
</dbReference>
<keyword evidence="9" id="KW-1278">Translocase</keyword>
<keyword evidence="11 14" id="KW-0472">Membrane</keyword>
<dbReference type="GO" id="GO:0016887">
    <property type="term" value="F:ATP hydrolysis activity"/>
    <property type="evidence" value="ECO:0007669"/>
    <property type="project" value="InterPro"/>
</dbReference>
<dbReference type="OrthoDB" id="10256233at2759"/>
<evidence type="ECO:0000256" key="3">
    <source>
        <dbReference type="ARBA" id="ARBA00022553"/>
    </source>
</evidence>
<dbReference type="STRING" id="5888.A0BVU2"/>
<evidence type="ECO:0000256" key="5">
    <source>
        <dbReference type="ARBA" id="ARBA00022723"/>
    </source>
</evidence>
<dbReference type="PANTHER" id="PTHR45630:SF8">
    <property type="entry name" value="CATION-TRANSPORTING ATPASE"/>
    <property type="match status" value="1"/>
</dbReference>
<evidence type="ECO:0000313" key="17">
    <source>
        <dbReference type="Proteomes" id="UP000000600"/>
    </source>
</evidence>
<dbReference type="InterPro" id="IPR008250">
    <property type="entry name" value="ATPase_P-typ_transduc_dom_A_sf"/>
</dbReference>
<evidence type="ECO:0000256" key="12">
    <source>
        <dbReference type="ARBA" id="ARBA00049360"/>
    </source>
</evidence>
<keyword evidence="8" id="KW-0460">Magnesium</keyword>
<dbReference type="HOGENOM" id="CLU_001828_0_0_1"/>
<evidence type="ECO:0000313" key="16">
    <source>
        <dbReference type="EMBL" id="CAK62659.1"/>
    </source>
</evidence>
<dbReference type="SUPFAM" id="SSF81660">
    <property type="entry name" value="Metal cation-transporting ATPase, ATP-binding domain N"/>
    <property type="match status" value="1"/>
</dbReference>
<dbReference type="eggNOG" id="KOG0208">
    <property type="taxonomic scope" value="Eukaryota"/>
</dbReference>
<evidence type="ECO:0000256" key="14">
    <source>
        <dbReference type="SAM" id="Phobius"/>
    </source>
</evidence>
<comment type="catalytic activity">
    <reaction evidence="12">
        <text>ATP + H2O = ADP + phosphate + H(+)</text>
        <dbReference type="Rhea" id="RHEA:13065"/>
        <dbReference type="ChEBI" id="CHEBI:15377"/>
        <dbReference type="ChEBI" id="CHEBI:15378"/>
        <dbReference type="ChEBI" id="CHEBI:30616"/>
        <dbReference type="ChEBI" id="CHEBI:43474"/>
        <dbReference type="ChEBI" id="CHEBI:456216"/>
    </reaction>
</comment>
<feature type="transmembrane region" description="Helical" evidence="14">
    <location>
        <begin position="1076"/>
        <end position="1098"/>
    </location>
</feature>
<feature type="transmembrane region" description="Helical" evidence="14">
    <location>
        <begin position="931"/>
        <end position="952"/>
    </location>
</feature>
<evidence type="ECO:0000256" key="2">
    <source>
        <dbReference type="ARBA" id="ARBA00006000"/>
    </source>
</evidence>
<dbReference type="InterPro" id="IPR023299">
    <property type="entry name" value="ATPase_P-typ_cyto_dom_N"/>
</dbReference>
<evidence type="ECO:0000256" key="1">
    <source>
        <dbReference type="ARBA" id="ARBA00004141"/>
    </source>
</evidence>
<comment type="similarity">
    <text evidence="2">Belongs to the cation transport ATPase (P-type) (TC 3.A.3) family. Type V subfamily.</text>
</comment>
<dbReference type="SUPFAM" id="SSF56784">
    <property type="entry name" value="HAD-like"/>
    <property type="match status" value="1"/>
</dbReference>
<dbReference type="GO" id="GO:0005524">
    <property type="term" value="F:ATP binding"/>
    <property type="evidence" value="ECO:0007669"/>
    <property type="project" value="UniProtKB-KW"/>
</dbReference>
<reference evidence="16 17" key="1">
    <citation type="journal article" date="2006" name="Nature">
        <title>Global trends of whole-genome duplications revealed by the ciliate Paramecium tetraurelia.</title>
        <authorList>
            <consortium name="Genoscope"/>
            <person name="Aury J.-M."/>
            <person name="Jaillon O."/>
            <person name="Duret L."/>
            <person name="Noel B."/>
            <person name="Jubin C."/>
            <person name="Porcel B.M."/>
            <person name="Segurens B."/>
            <person name="Daubin V."/>
            <person name="Anthouard V."/>
            <person name="Aiach N."/>
            <person name="Arnaiz O."/>
            <person name="Billaut A."/>
            <person name="Beisson J."/>
            <person name="Blanc I."/>
            <person name="Bouhouche K."/>
            <person name="Camara F."/>
            <person name="Duharcourt S."/>
            <person name="Guigo R."/>
            <person name="Gogendeau D."/>
            <person name="Katinka M."/>
            <person name="Keller A.-M."/>
            <person name="Kissmehl R."/>
            <person name="Klotz C."/>
            <person name="Koll F."/>
            <person name="Le Moue A."/>
            <person name="Lepere C."/>
            <person name="Malinsky S."/>
            <person name="Nowacki M."/>
            <person name="Nowak J.K."/>
            <person name="Plattner H."/>
            <person name="Poulain J."/>
            <person name="Ruiz F."/>
            <person name="Serrano V."/>
            <person name="Zagulski M."/>
            <person name="Dessen P."/>
            <person name="Betermier M."/>
            <person name="Weissenbach J."/>
            <person name="Scarpelli C."/>
            <person name="Schachter V."/>
            <person name="Sperling L."/>
            <person name="Meyer E."/>
            <person name="Cohen J."/>
            <person name="Wincker P."/>
        </authorList>
    </citation>
    <scope>NUCLEOTIDE SEQUENCE [LARGE SCALE GENOMIC DNA]</scope>
    <source>
        <strain evidence="16 17">Stock d4-2</strain>
    </source>
</reference>
<keyword evidence="7" id="KW-0067">ATP-binding</keyword>
<proteinExistence type="inferred from homology"/>
<dbReference type="InterPro" id="IPR044492">
    <property type="entry name" value="P_typ_ATPase_HD_dom"/>
</dbReference>
<keyword evidence="10 14" id="KW-1133">Transmembrane helix</keyword>
<keyword evidence="4 14" id="KW-0812">Transmembrane</keyword>
<dbReference type="GO" id="GO:0140358">
    <property type="term" value="F:P-type transmembrane transporter activity"/>
    <property type="evidence" value="ECO:0007669"/>
    <property type="project" value="InterPro"/>
</dbReference>
<dbReference type="GO" id="GO:0046872">
    <property type="term" value="F:metal ion binding"/>
    <property type="evidence" value="ECO:0007669"/>
    <property type="project" value="UniProtKB-KW"/>
</dbReference>
<evidence type="ECO:0000259" key="15">
    <source>
        <dbReference type="Pfam" id="PF00122"/>
    </source>
</evidence>
<feature type="transmembrane region" description="Helical" evidence="14">
    <location>
        <begin position="1047"/>
        <end position="1064"/>
    </location>
</feature>
<dbReference type="SFLD" id="SFLDF00027">
    <property type="entry name" value="p-type_atpase"/>
    <property type="match status" value="1"/>
</dbReference>
<keyword evidence="17" id="KW-1185">Reference proteome</keyword>
<feature type="transmembrane region" description="Helical" evidence="14">
    <location>
        <begin position="371"/>
        <end position="401"/>
    </location>
</feature>
<feature type="transmembrane region" description="Helical" evidence="14">
    <location>
        <begin position="194"/>
        <end position="216"/>
    </location>
</feature>
<feature type="transmembrane region" description="Helical" evidence="14">
    <location>
        <begin position="999"/>
        <end position="1020"/>
    </location>
</feature>
<dbReference type="PRINTS" id="PR00119">
    <property type="entry name" value="CATATPASE"/>
</dbReference>
<dbReference type="SFLD" id="SFLDG00002">
    <property type="entry name" value="C1.7:_P-type_atpase_like"/>
    <property type="match status" value="1"/>
</dbReference>
<dbReference type="PANTHER" id="PTHR45630">
    <property type="entry name" value="CATION-TRANSPORTING ATPASE-RELATED"/>
    <property type="match status" value="1"/>
</dbReference>
<feature type="domain" description="P-type ATPase A" evidence="15">
    <location>
        <begin position="233"/>
        <end position="354"/>
    </location>
</feature>
<protein>
    <recommendedName>
        <fullName evidence="15">P-type ATPase A domain-containing protein</fullName>
    </recommendedName>
</protein>
<feature type="transmembrane region" description="Helical" evidence="14">
    <location>
        <begin position="163"/>
        <end position="188"/>
    </location>
</feature>
<evidence type="ECO:0000256" key="6">
    <source>
        <dbReference type="ARBA" id="ARBA00022741"/>
    </source>
</evidence>
<dbReference type="GO" id="GO:0016020">
    <property type="term" value="C:membrane"/>
    <property type="evidence" value="ECO:0000318"/>
    <property type="project" value="GO_Central"/>
</dbReference>
<gene>
    <name evidence="16" type="ORF">GSPATT00032511001</name>
</gene>
<dbReference type="InterPro" id="IPR023214">
    <property type="entry name" value="HAD_sf"/>
</dbReference>
<accession>A0BVU2</accession>
<dbReference type="SUPFAM" id="SSF81665">
    <property type="entry name" value="Calcium ATPase, transmembrane domain M"/>
    <property type="match status" value="1"/>
</dbReference>
<dbReference type="InterPro" id="IPR023298">
    <property type="entry name" value="ATPase_P-typ_TM_dom_sf"/>
</dbReference>
<dbReference type="KEGG" id="ptm:GSPATT00032511001"/>
<keyword evidence="6" id="KW-0547">Nucleotide-binding</keyword>
<dbReference type="PROSITE" id="PS00154">
    <property type="entry name" value="ATPASE_E1_E2"/>
    <property type="match status" value="1"/>
</dbReference>
<evidence type="ECO:0000256" key="7">
    <source>
        <dbReference type="ARBA" id="ARBA00022840"/>
    </source>
</evidence>
<dbReference type="GO" id="GO:0019829">
    <property type="term" value="F:ATPase-coupled monoatomic cation transmembrane transporter activity"/>
    <property type="evidence" value="ECO:0000318"/>
    <property type="project" value="GO_Central"/>
</dbReference>
<dbReference type="InterPro" id="IPR059000">
    <property type="entry name" value="ATPase_P-type_domA"/>
</dbReference>
<feature type="coiled-coil region" evidence="13">
    <location>
        <begin position="722"/>
        <end position="752"/>
    </location>
</feature>
<dbReference type="NCBIfam" id="TIGR01494">
    <property type="entry name" value="ATPase_P-type"/>
    <property type="match status" value="1"/>
</dbReference>
<keyword evidence="13" id="KW-0175">Coiled coil</keyword>
<evidence type="ECO:0000256" key="4">
    <source>
        <dbReference type="ARBA" id="ARBA00022692"/>
    </source>
</evidence>
<dbReference type="Pfam" id="PF13246">
    <property type="entry name" value="Cation_ATPase"/>
    <property type="match status" value="1"/>
</dbReference>
<dbReference type="GO" id="GO:0055085">
    <property type="term" value="P:transmembrane transport"/>
    <property type="evidence" value="ECO:0000318"/>
    <property type="project" value="GO_Central"/>
</dbReference>
<dbReference type="InterPro" id="IPR001757">
    <property type="entry name" value="P_typ_ATPase"/>
</dbReference>
<evidence type="ECO:0000256" key="11">
    <source>
        <dbReference type="ARBA" id="ARBA00023136"/>
    </source>
</evidence>
<dbReference type="EMBL" id="CT868020">
    <property type="protein sequence ID" value="CAK62659.1"/>
    <property type="molecule type" value="Genomic_DNA"/>
</dbReference>
<dbReference type="NCBIfam" id="TIGR01657">
    <property type="entry name" value="P-ATPase-V"/>
    <property type="match status" value="1"/>
</dbReference>
<name>A0BVU2_PARTE</name>
<dbReference type="GeneID" id="5015841"/>
<comment type="subcellular location">
    <subcellularLocation>
        <location evidence="1">Membrane</location>
        <topology evidence="1">Multi-pass membrane protein</topology>
    </subcellularLocation>
</comment>
<dbReference type="Proteomes" id="UP000000600">
    <property type="component" value="Unassembled WGS sequence"/>
</dbReference>
<dbReference type="Pfam" id="PF00122">
    <property type="entry name" value="E1-E2_ATPase"/>
    <property type="match status" value="1"/>
</dbReference>
<dbReference type="InterPro" id="IPR036412">
    <property type="entry name" value="HAD-like_sf"/>
</dbReference>
<keyword evidence="3" id="KW-0597">Phosphoprotein</keyword>
<dbReference type="AlphaFoldDB" id="A0BVU2"/>
<sequence>MDPISLLPKAESAVVVDSEIEGTTKITNIEPIRLQKRRIVLGVFLSVITSFLFTLACSWSKKLVRKFFFKESQLEKATHMWITNNDNSNNISKLVKKQNQVYFINRKLKYIYDSAMNTFKALEYDLKTKRELLKSRGVLCKPKINHHRTEFGKCIIDIPKPNLFVYLLKELTAPFYILQYLSCFLWVLEVQIDLAILSIIMISVSLIFTTINFLLLQNSAKKLRDMAKSLAQVQVYRGEDTFNQQGIQFRKIDSQDLVPGDVIAIENKMTLPCDCVLVSGDLLMNEASLTGESIPIPKIPIEDQDQPVSFMTDRRHCLYEGTKVLLARPAYQYVIAIVGRTGFSSFKGQIFRSVLYPKVQPFPFYSQGIKYLICLAIYVLIVYFALLPRLISVGFSFMIIFLRFWDALTWIVPPALPIFVSMCQTYSLVRLRQKGIFGIDPNKSLVAGKINTVCFDKTGTLTTIGIDMFGYQMRNQTKFGKFIQKNQVNFKNSLEFKLFATCHGTYEIEGDLMGDSLDVELFKFTEFKIEKNPPQNIKSRVSNREGIVLDVLKLYEFESALQRMSVIVKDKDDYYIFVKGSPEKMAELSNQNTIPVDFKKNLNLLTMKGLRILGFGYRKITQEESERLMNASRQECEQDIQFLGLLAMENKLKHDTSQVINLLNNASVDLKIISGDNPLTTVQCARECGIIPRDKPVLLLDYNEKEQQLSLDEISVFDDNLNANQQKQNSEIEILVEDVEDLNEQIVDHQQIMNKLIHHLLTAQNIKRSIISENDSLNASHCFAMSGKAFDYFWGQLPHDDIKKQTKQSFAGFEEPLDNVEQIKIQGLTEEELHIKLFASICLNARVFARMRPEQKSMVIEKLQDLKKMVLMIGDGANDCAAIKQANVGVSFAQSDAAYSAPYSSADDSIDCVRQVLLDGRCALQNALEVFQFYVGASVIKYIAAMITMAFGQNFGDLQYIVINYVGSLPYLKSISLSKPSITLTKDLPNESMMALSNVAVLSFQILVASLGLVINFLYWNSLDWENEPGVYDGKFSKEGTLQTTQFKSLQIYFIMAVIAIYTSKPFKQKIYAHKIMIFFISISLCFTLWIFFTFQGWQYTVLKLYDTNEQHGRSYNFMQFILTIIVGLVMLLGDEYFIRKVFPTNQKKTKKSRVKPSMSNHNF</sequence>
<dbReference type="InterPro" id="IPR018303">
    <property type="entry name" value="ATPase_P-typ_P_site"/>
</dbReference>
<evidence type="ECO:0000256" key="9">
    <source>
        <dbReference type="ARBA" id="ARBA00022967"/>
    </source>
</evidence>
<evidence type="ECO:0000256" key="13">
    <source>
        <dbReference type="SAM" id="Coils"/>
    </source>
</evidence>
<dbReference type="InParanoid" id="A0BVU2"/>